<sequence length="74" mass="8322">MQQGFADSRIDTGPRLSSKFYGSVLFLSFSGCRSPERHKQKRAWHCFVSSQREVVGLPAQELAYGAPDSALNWM</sequence>
<reference evidence="1 2" key="2">
    <citation type="journal article" date="2021" name="Genomics">
        <title>High-quality reference genome for Clonorchis sinensis.</title>
        <authorList>
            <person name="Young N.D."/>
            <person name="Stroehlein A.J."/>
            <person name="Kinkar L."/>
            <person name="Wang T."/>
            <person name="Sohn W.M."/>
            <person name="Chang B.C.H."/>
            <person name="Kaur P."/>
            <person name="Weisz D."/>
            <person name="Dudchenko O."/>
            <person name="Aiden E.L."/>
            <person name="Korhonen P.K."/>
            <person name="Gasser R.B."/>
        </authorList>
    </citation>
    <scope>NUCLEOTIDE SEQUENCE [LARGE SCALE GENOMIC DNA]</scope>
    <source>
        <strain evidence="1">Cs-k2</strain>
    </source>
</reference>
<keyword evidence="2" id="KW-1185">Reference proteome</keyword>
<accession>A0A419PQS7</accession>
<dbReference type="AlphaFoldDB" id="A0A419PQS7"/>
<gene>
    <name evidence="1" type="ORF">CSKR_103876</name>
</gene>
<proteinExistence type="predicted"/>
<evidence type="ECO:0000313" key="2">
    <source>
        <dbReference type="Proteomes" id="UP000286415"/>
    </source>
</evidence>
<dbReference type="InParanoid" id="A0A419PQS7"/>
<dbReference type="Proteomes" id="UP000286415">
    <property type="component" value="Unassembled WGS sequence"/>
</dbReference>
<dbReference type="EMBL" id="NIRI02000056">
    <property type="protein sequence ID" value="KAG5446050.1"/>
    <property type="molecule type" value="Genomic_DNA"/>
</dbReference>
<protein>
    <submittedName>
        <fullName evidence="1">Uncharacterized protein</fullName>
    </submittedName>
</protein>
<evidence type="ECO:0000313" key="1">
    <source>
        <dbReference type="EMBL" id="KAG5446050.1"/>
    </source>
</evidence>
<comment type="caution">
    <text evidence="1">The sequence shown here is derived from an EMBL/GenBank/DDBJ whole genome shotgun (WGS) entry which is preliminary data.</text>
</comment>
<organism evidence="1 2">
    <name type="scientific">Clonorchis sinensis</name>
    <name type="common">Chinese liver fluke</name>
    <dbReference type="NCBI Taxonomy" id="79923"/>
    <lineage>
        <taxon>Eukaryota</taxon>
        <taxon>Metazoa</taxon>
        <taxon>Spiralia</taxon>
        <taxon>Lophotrochozoa</taxon>
        <taxon>Platyhelminthes</taxon>
        <taxon>Trematoda</taxon>
        <taxon>Digenea</taxon>
        <taxon>Opisthorchiida</taxon>
        <taxon>Opisthorchiata</taxon>
        <taxon>Opisthorchiidae</taxon>
        <taxon>Clonorchis</taxon>
    </lineage>
</organism>
<name>A0A419PQS7_CLOSI</name>
<reference evidence="1 2" key="1">
    <citation type="journal article" date="2018" name="Biotechnol. Adv.">
        <title>Improved genomic resources and new bioinformatic workflow for the carcinogenic parasite Clonorchis sinensis: Biotechnological implications.</title>
        <authorList>
            <person name="Wang D."/>
            <person name="Korhonen P.K."/>
            <person name="Gasser R.B."/>
            <person name="Young N.D."/>
        </authorList>
    </citation>
    <scope>NUCLEOTIDE SEQUENCE [LARGE SCALE GENOMIC DNA]</scope>
    <source>
        <strain evidence="1">Cs-k2</strain>
    </source>
</reference>